<protein>
    <submittedName>
        <fullName evidence="1">Uncharacterized protein</fullName>
    </submittedName>
</protein>
<dbReference type="eggNOG" id="ENOG5032H1D">
    <property type="taxonomic scope" value="Bacteria"/>
</dbReference>
<sequence>MMKQIIFLFIAFYANSIIAQIVSKDLSFDSNSIEKALNLIPVGQEKNFGFNTREEFAESKIGVPLLVTKINSDGKLSIQNEWRIPVVVNNEYRLLFTVIKNTNGEFEIVDLGGSSLAKEISTIVINGKNPDVLLRSYAFKIDFLSVNELITASGLQNCIIPLQSAKNFFLSNKRISIEDTISRQGLTNLMSK</sequence>
<evidence type="ECO:0000313" key="2">
    <source>
        <dbReference type="Proteomes" id="UP000030149"/>
    </source>
</evidence>
<name>A0A0A2MZL9_9FLAO</name>
<evidence type="ECO:0000313" key="1">
    <source>
        <dbReference type="EMBL" id="KGO97061.1"/>
    </source>
</evidence>
<reference evidence="1 2" key="2">
    <citation type="journal article" date="2015" name="Stand. Genomic Sci.">
        <title>High quality draft genomic sequence of Flavobacterium enshiense DK69(T) and comparison among Flavobacterium genomes.</title>
        <authorList>
            <person name="Zeng Z."/>
            <person name="Chen C."/>
            <person name="Du H."/>
            <person name="Wang G."/>
            <person name="Li M."/>
        </authorList>
    </citation>
    <scope>NUCLEOTIDE SEQUENCE [LARGE SCALE GENOMIC DNA]</scope>
    <source>
        <strain evidence="1 2">DK69</strain>
    </source>
</reference>
<comment type="caution">
    <text evidence="1">The sequence shown here is derived from an EMBL/GenBank/DDBJ whole genome shotgun (WGS) entry which is preliminary data.</text>
</comment>
<keyword evidence="2" id="KW-1185">Reference proteome</keyword>
<dbReference type="RefSeq" id="WP_035629519.1">
    <property type="nucleotide sequence ID" value="NZ_AVCS01000016.1"/>
</dbReference>
<gene>
    <name evidence="1" type="ORF">Q767_00190</name>
</gene>
<reference evidence="2" key="1">
    <citation type="submission" date="2013-09" db="EMBL/GenBank/DDBJ databases">
        <authorList>
            <person name="Zeng Z."/>
            <person name="Chen C."/>
        </authorList>
    </citation>
    <scope>NUCLEOTIDE SEQUENCE [LARGE SCALE GENOMIC DNA]</scope>
    <source>
        <strain evidence="2">DK69</strain>
    </source>
</reference>
<proteinExistence type="predicted"/>
<dbReference type="Proteomes" id="UP000030149">
    <property type="component" value="Unassembled WGS sequence"/>
</dbReference>
<dbReference type="PATRIC" id="fig|1107311.5.peg.36"/>
<dbReference type="EMBL" id="JRLZ01000001">
    <property type="protein sequence ID" value="KGO97061.1"/>
    <property type="molecule type" value="Genomic_DNA"/>
</dbReference>
<organism evidence="1 2">
    <name type="scientific">Flavobacterium enshiense DK69</name>
    <dbReference type="NCBI Taxonomy" id="1107311"/>
    <lineage>
        <taxon>Bacteria</taxon>
        <taxon>Pseudomonadati</taxon>
        <taxon>Bacteroidota</taxon>
        <taxon>Flavobacteriia</taxon>
        <taxon>Flavobacteriales</taxon>
        <taxon>Flavobacteriaceae</taxon>
        <taxon>Flavobacterium</taxon>
    </lineage>
</organism>
<dbReference type="AlphaFoldDB" id="A0A0A2MZL9"/>
<accession>A0A0A2MZL9</accession>